<comment type="caution">
    <text evidence="1">The sequence shown here is derived from an EMBL/GenBank/DDBJ whole genome shotgun (WGS) entry which is preliminary data.</text>
</comment>
<dbReference type="Proteomes" id="UP000441772">
    <property type="component" value="Unassembled WGS sequence"/>
</dbReference>
<keyword evidence="2" id="KW-1185">Reference proteome</keyword>
<sequence length="204" mass="22680">MDMQTVTVGGFDVAIPQAFSRLNRMPDDPPEMTAFATQTEQSTCLMFLQPIPANQAMPFGDEQGVEDGIHQSLGDDQGLIEVVSGTTDAKRDVIWSIVKTVAHTEGVQYGLTLHLRLPGFALQVQAFADEAGVTGIREAQVYEFARRHGWIDDEGRGWSRDPYAADYRHGVLMNLSEDSRFDDSFPDHPLSVIRNFVSMLIAYN</sequence>
<accession>A0A6I1GGG1</accession>
<proteinExistence type="predicted"/>
<dbReference type="EMBL" id="WBVT01000008">
    <property type="protein sequence ID" value="KAB7790734.1"/>
    <property type="molecule type" value="Genomic_DNA"/>
</dbReference>
<name>A0A6I1GGG1_9BIFI</name>
<protein>
    <submittedName>
        <fullName evidence="1">Uncharacterized protein</fullName>
    </submittedName>
</protein>
<gene>
    <name evidence="1" type="ORF">F7D09_0840</name>
</gene>
<organism evidence="1 2">
    <name type="scientific">Bifidobacterium leontopitheci</name>
    <dbReference type="NCBI Taxonomy" id="2650774"/>
    <lineage>
        <taxon>Bacteria</taxon>
        <taxon>Bacillati</taxon>
        <taxon>Actinomycetota</taxon>
        <taxon>Actinomycetes</taxon>
        <taxon>Bifidobacteriales</taxon>
        <taxon>Bifidobacteriaceae</taxon>
        <taxon>Bifidobacterium</taxon>
    </lineage>
</organism>
<evidence type="ECO:0000313" key="1">
    <source>
        <dbReference type="EMBL" id="KAB7790734.1"/>
    </source>
</evidence>
<evidence type="ECO:0000313" key="2">
    <source>
        <dbReference type="Proteomes" id="UP000441772"/>
    </source>
</evidence>
<dbReference type="AlphaFoldDB" id="A0A6I1GGG1"/>
<reference evidence="1 2" key="1">
    <citation type="submission" date="2019-09" db="EMBL/GenBank/DDBJ databases">
        <title>Characterization of the phylogenetic diversity of two novel species belonging to the genus Bifidobacterium: Bifidobacterium cebidarum sp. nov. and Bifidobacterium leontopitheci sp. nov.</title>
        <authorList>
            <person name="Lugli G.A."/>
            <person name="Duranti S."/>
            <person name="Milani C."/>
            <person name="Turroni F."/>
            <person name="Ventura M."/>
        </authorList>
    </citation>
    <scope>NUCLEOTIDE SEQUENCE [LARGE SCALE GENOMIC DNA]</scope>
    <source>
        <strain evidence="1 2">LMG 31471</strain>
    </source>
</reference>
<dbReference type="RefSeq" id="WP_152234189.1">
    <property type="nucleotide sequence ID" value="NZ_JBHSKZ010000027.1"/>
</dbReference>